<dbReference type="GO" id="GO:0006354">
    <property type="term" value="P:DNA-templated transcription elongation"/>
    <property type="evidence" value="ECO:0007669"/>
    <property type="project" value="TreeGrafter"/>
</dbReference>
<dbReference type="PANTHER" id="PTHR30437:SF5">
    <property type="entry name" value="REGULATOR OF NUCLEOSIDE DIPHOSPHATE KINASE"/>
    <property type="match status" value="1"/>
</dbReference>
<evidence type="ECO:0000313" key="2">
    <source>
        <dbReference type="EMBL" id="WEK21010.1"/>
    </source>
</evidence>
<protein>
    <submittedName>
        <fullName evidence="2">GreA/GreB family elongation factor</fullName>
    </submittedName>
</protein>
<dbReference type="EMBL" id="CP119313">
    <property type="protein sequence ID" value="WEK21010.1"/>
    <property type="molecule type" value="Genomic_DNA"/>
</dbReference>
<dbReference type="InterPro" id="IPR036953">
    <property type="entry name" value="GreA/GreB_C_sf"/>
</dbReference>
<dbReference type="GO" id="GO:0003746">
    <property type="term" value="F:translation elongation factor activity"/>
    <property type="evidence" value="ECO:0007669"/>
    <property type="project" value="UniProtKB-KW"/>
</dbReference>
<dbReference type="Proteomes" id="UP001214530">
    <property type="component" value="Chromosome"/>
</dbReference>
<name>A0AAJ5WCF4_9SPHI</name>
<dbReference type="PANTHER" id="PTHR30437">
    <property type="entry name" value="TRANSCRIPTION ELONGATION FACTOR GREA"/>
    <property type="match status" value="1"/>
</dbReference>
<organism evidence="2 3">
    <name type="scientific">Candidatus Pedobacter colombiensis</name>
    <dbReference type="NCBI Taxonomy" id="3121371"/>
    <lineage>
        <taxon>Bacteria</taxon>
        <taxon>Pseudomonadati</taxon>
        <taxon>Bacteroidota</taxon>
        <taxon>Sphingobacteriia</taxon>
        <taxon>Sphingobacteriales</taxon>
        <taxon>Sphingobacteriaceae</taxon>
        <taxon>Pedobacter</taxon>
    </lineage>
</organism>
<evidence type="ECO:0000259" key="1">
    <source>
        <dbReference type="Pfam" id="PF01272"/>
    </source>
</evidence>
<dbReference type="GO" id="GO:0032784">
    <property type="term" value="P:regulation of DNA-templated transcription elongation"/>
    <property type="evidence" value="ECO:0007669"/>
    <property type="project" value="InterPro"/>
</dbReference>
<dbReference type="AlphaFoldDB" id="A0AAJ5WCF4"/>
<proteinExistence type="predicted"/>
<feature type="domain" description="Transcription elongation factor GreA/GreB C-terminal" evidence="1">
    <location>
        <begin position="48"/>
        <end position="122"/>
    </location>
</feature>
<dbReference type="GO" id="GO:0003677">
    <property type="term" value="F:DNA binding"/>
    <property type="evidence" value="ECO:0007669"/>
    <property type="project" value="InterPro"/>
</dbReference>
<gene>
    <name evidence="2" type="ORF">P0Y49_07640</name>
</gene>
<dbReference type="InterPro" id="IPR001437">
    <property type="entry name" value="Tscrpt_elong_fac_GreA/B_C"/>
</dbReference>
<keyword evidence="2" id="KW-0251">Elongation factor</keyword>
<sequence>MATSIILSTGIFDLLKDHIRRRKLSKYNQEKLELELRNARQILNKDIPADVVTVNTKVRVKELESGEESTYVIVPPAKARRKHNNISILSAIGVAMVGYNQGAELSWEMPEGVKKFRIEEVTRLN</sequence>
<dbReference type="GO" id="GO:0070063">
    <property type="term" value="F:RNA polymerase binding"/>
    <property type="evidence" value="ECO:0007669"/>
    <property type="project" value="InterPro"/>
</dbReference>
<evidence type="ECO:0000313" key="3">
    <source>
        <dbReference type="Proteomes" id="UP001214530"/>
    </source>
</evidence>
<dbReference type="InterPro" id="IPR023459">
    <property type="entry name" value="Tscrpt_elong_fac_GreA/B_fam"/>
</dbReference>
<dbReference type="Gene3D" id="3.10.50.30">
    <property type="entry name" value="Transcription elongation factor, GreA/GreB, C-terminal domain"/>
    <property type="match status" value="1"/>
</dbReference>
<dbReference type="SUPFAM" id="SSF54534">
    <property type="entry name" value="FKBP-like"/>
    <property type="match status" value="1"/>
</dbReference>
<accession>A0AAJ5WCF4</accession>
<dbReference type="Pfam" id="PF01272">
    <property type="entry name" value="GreA_GreB"/>
    <property type="match status" value="1"/>
</dbReference>
<reference evidence="2" key="1">
    <citation type="submission" date="2023-03" db="EMBL/GenBank/DDBJ databases">
        <title>Andean soil-derived lignocellulolytic bacterial consortium as a source of novel taxa and putative plastic-active enzymes.</title>
        <authorList>
            <person name="Diaz-Garcia L."/>
            <person name="Chuvochina M."/>
            <person name="Feuerriegel G."/>
            <person name="Bunk B."/>
            <person name="Sproer C."/>
            <person name="Streit W.R."/>
            <person name="Rodriguez L.M."/>
            <person name="Overmann J."/>
            <person name="Jimenez D.J."/>
        </authorList>
    </citation>
    <scope>NUCLEOTIDE SEQUENCE</scope>
    <source>
        <strain evidence="2">MAG 3858</strain>
    </source>
</reference>
<keyword evidence="2" id="KW-0648">Protein biosynthesis</keyword>